<evidence type="ECO:0000256" key="4">
    <source>
        <dbReference type="ARBA" id="ARBA00022525"/>
    </source>
</evidence>
<dbReference type="Gene3D" id="2.10.90.10">
    <property type="entry name" value="Cystine-knot cytokines"/>
    <property type="match status" value="1"/>
</dbReference>
<evidence type="ECO:0000313" key="13">
    <source>
        <dbReference type="Proteomes" id="UP000694867"/>
    </source>
</evidence>
<feature type="domain" description="TGF-beta family profile" evidence="12">
    <location>
        <begin position="333"/>
        <end position="460"/>
    </location>
</feature>
<dbReference type="PROSITE" id="PS00250">
    <property type="entry name" value="TGF_BETA_1"/>
    <property type="match status" value="1"/>
</dbReference>
<evidence type="ECO:0000313" key="14">
    <source>
        <dbReference type="RefSeq" id="XP_003748158.1"/>
    </source>
</evidence>
<feature type="compositionally biased region" description="Low complexity" evidence="10">
    <location>
        <begin position="162"/>
        <end position="178"/>
    </location>
</feature>
<keyword evidence="3" id="KW-0202">Cytokine</keyword>
<keyword evidence="13" id="KW-1185">Reference proteome</keyword>
<evidence type="ECO:0000256" key="3">
    <source>
        <dbReference type="ARBA" id="ARBA00022514"/>
    </source>
</evidence>
<protein>
    <submittedName>
        <fullName evidence="14">Bone morphogenetic protein 7</fullName>
    </submittedName>
</protein>
<keyword evidence="7" id="KW-1015">Disulfide bond</keyword>
<evidence type="ECO:0000259" key="12">
    <source>
        <dbReference type="PROSITE" id="PS51362"/>
    </source>
</evidence>
<dbReference type="GO" id="GO:0005125">
    <property type="term" value="F:cytokine activity"/>
    <property type="evidence" value="ECO:0007669"/>
    <property type="project" value="UniProtKB-KW"/>
</dbReference>
<dbReference type="CDD" id="cd13761">
    <property type="entry name" value="TGF_beta_BMP5_like"/>
    <property type="match status" value="1"/>
</dbReference>
<dbReference type="KEGG" id="goe:100899940"/>
<dbReference type="InterPro" id="IPR029034">
    <property type="entry name" value="Cystine-knot_cytokine"/>
</dbReference>
<keyword evidence="5 11" id="KW-0732">Signal</keyword>
<dbReference type="RefSeq" id="XP_003748158.1">
    <property type="nucleotide sequence ID" value="XM_003748110.2"/>
</dbReference>
<keyword evidence="4" id="KW-0964">Secreted</keyword>
<comment type="similarity">
    <text evidence="2 9">Belongs to the TGF-beta family.</text>
</comment>
<dbReference type="PRINTS" id="PR00669">
    <property type="entry name" value="INHIBINA"/>
</dbReference>
<dbReference type="GO" id="GO:0032502">
    <property type="term" value="P:developmental process"/>
    <property type="evidence" value="ECO:0007669"/>
    <property type="project" value="UniProtKB-ARBA"/>
</dbReference>
<dbReference type="InterPro" id="IPR001111">
    <property type="entry name" value="TGF-b_propeptide"/>
</dbReference>
<feature type="signal peptide" evidence="11">
    <location>
        <begin position="1"/>
        <end position="21"/>
    </location>
</feature>
<dbReference type="Pfam" id="PF00688">
    <property type="entry name" value="TGFb_propeptide"/>
    <property type="match status" value="2"/>
</dbReference>
<name>A0AAJ6QYJ6_9ACAR</name>
<organism evidence="13 14">
    <name type="scientific">Galendromus occidentalis</name>
    <name type="common">western predatory mite</name>
    <dbReference type="NCBI Taxonomy" id="34638"/>
    <lineage>
        <taxon>Eukaryota</taxon>
        <taxon>Metazoa</taxon>
        <taxon>Ecdysozoa</taxon>
        <taxon>Arthropoda</taxon>
        <taxon>Chelicerata</taxon>
        <taxon>Arachnida</taxon>
        <taxon>Acari</taxon>
        <taxon>Parasitiformes</taxon>
        <taxon>Mesostigmata</taxon>
        <taxon>Gamasina</taxon>
        <taxon>Phytoseioidea</taxon>
        <taxon>Phytoseiidae</taxon>
        <taxon>Typhlodrominae</taxon>
        <taxon>Galendromus</taxon>
    </lineage>
</organism>
<evidence type="ECO:0000256" key="11">
    <source>
        <dbReference type="SAM" id="SignalP"/>
    </source>
</evidence>
<dbReference type="PANTHER" id="PTHR11848">
    <property type="entry name" value="TGF-BETA FAMILY"/>
    <property type="match status" value="1"/>
</dbReference>
<dbReference type="PANTHER" id="PTHR11848:SF310">
    <property type="entry name" value="PROTEIN 60A-RELATED"/>
    <property type="match status" value="1"/>
</dbReference>
<dbReference type="GeneID" id="100899940"/>
<sequence>MSRFLRSTVLLVCAVLEVGQAGFYADNGLDQTISYRSLPKSEKREMENEILNLLGLDHRPKPKVHQTTNSAPQYLIDLYNQLDVEGDDRNTSLRGVDFVVSFVNHHDNKEDELSIEPKLRFDVSDISPHETVMRAELNLYRKDTRKTASSIEDQPGDEIVDETSPAEASSESSEPTSANVTATTAEVLHENVTDSEVTAKKNRAKRQANFDYLDDYPFYDQPFQLQVLSMRSGGIDSKDIVLESVANYTVKANETGWIRLNATDPLLNWVAFPGENFGLVVRLVDTESGLQLSPSQVGLVMAGAGELAPFMAAFVKEGAGAKSRSTRASEKTRREKPPMRSLNDDVPYFEIRHHFSRRNACQKRTLYVSFRDLGWQDWIIAPDGYSAFYCDGECSFPLNMNATNHAIVQTLVHLVSPGHAPKACCAPTKLTPIMVLYFDDNSNVILKKYKNMVVKSCGCH</sequence>
<evidence type="ECO:0000256" key="2">
    <source>
        <dbReference type="ARBA" id="ARBA00006656"/>
    </source>
</evidence>
<evidence type="ECO:0000256" key="9">
    <source>
        <dbReference type="RuleBase" id="RU000354"/>
    </source>
</evidence>
<dbReference type="Pfam" id="PF00019">
    <property type="entry name" value="TGF_beta"/>
    <property type="match status" value="1"/>
</dbReference>
<gene>
    <name evidence="14" type="primary">LOC100899940</name>
</gene>
<dbReference type="PROSITE" id="PS51362">
    <property type="entry name" value="TGF_BETA_2"/>
    <property type="match status" value="1"/>
</dbReference>
<dbReference type="SMART" id="SM00204">
    <property type="entry name" value="TGFB"/>
    <property type="match status" value="1"/>
</dbReference>
<dbReference type="GO" id="GO:0008083">
    <property type="term" value="F:growth factor activity"/>
    <property type="evidence" value="ECO:0007669"/>
    <property type="project" value="UniProtKB-KW"/>
</dbReference>
<dbReference type="SUPFAM" id="SSF57501">
    <property type="entry name" value="Cystine-knot cytokines"/>
    <property type="match status" value="1"/>
</dbReference>
<dbReference type="Gene3D" id="2.60.120.970">
    <property type="match status" value="1"/>
</dbReference>
<dbReference type="FunFam" id="2.10.90.10:FF:000003">
    <property type="entry name" value="Bone morphogenetic protein 5"/>
    <property type="match status" value="1"/>
</dbReference>
<proteinExistence type="inferred from homology"/>
<reference evidence="14" key="1">
    <citation type="submission" date="2025-08" db="UniProtKB">
        <authorList>
            <consortium name="RefSeq"/>
        </authorList>
    </citation>
    <scope>IDENTIFICATION</scope>
</reference>
<keyword evidence="8" id="KW-0325">Glycoprotein</keyword>
<dbReference type="InterPro" id="IPR001839">
    <property type="entry name" value="TGF-b_C"/>
</dbReference>
<comment type="subcellular location">
    <subcellularLocation>
        <location evidence="1">Secreted</location>
    </subcellularLocation>
</comment>
<accession>A0AAJ6QYJ6</accession>
<dbReference type="GO" id="GO:0005615">
    <property type="term" value="C:extracellular space"/>
    <property type="evidence" value="ECO:0007669"/>
    <property type="project" value="UniProtKB-KW"/>
</dbReference>
<dbReference type="AlphaFoldDB" id="A0AAJ6QYJ6"/>
<dbReference type="Proteomes" id="UP000694867">
    <property type="component" value="Unplaced"/>
</dbReference>
<evidence type="ECO:0000256" key="1">
    <source>
        <dbReference type="ARBA" id="ARBA00004613"/>
    </source>
</evidence>
<dbReference type="InterPro" id="IPR017948">
    <property type="entry name" value="TGFb_CS"/>
</dbReference>
<evidence type="ECO:0000256" key="10">
    <source>
        <dbReference type="SAM" id="MobiDB-lite"/>
    </source>
</evidence>
<evidence type="ECO:0000256" key="8">
    <source>
        <dbReference type="ARBA" id="ARBA00023180"/>
    </source>
</evidence>
<evidence type="ECO:0000256" key="6">
    <source>
        <dbReference type="ARBA" id="ARBA00023030"/>
    </source>
</evidence>
<keyword evidence="6 9" id="KW-0339">Growth factor</keyword>
<dbReference type="InterPro" id="IPR015615">
    <property type="entry name" value="TGF-beta-rel"/>
</dbReference>
<feature type="region of interest" description="Disordered" evidence="10">
    <location>
        <begin position="146"/>
        <end position="181"/>
    </location>
</feature>
<evidence type="ECO:0000256" key="5">
    <source>
        <dbReference type="ARBA" id="ARBA00022729"/>
    </source>
</evidence>
<feature type="chain" id="PRO_5042477061" evidence="11">
    <location>
        <begin position="22"/>
        <end position="460"/>
    </location>
</feature>
<evidence type="ECO:0000256" key="7">
    <source>
        <dbReference type="ARBA" id="ARBA00023157"/>
    </source>
</evidence>